<keyword evidence="2" id="KW-0479">Metal-binding</keyword>
<evidence type="ECO:0000313" key="6">
    <source>
        <dbReference type="EMBL" id="KAK3001874.1"/>
    </source>
</evidence>
<dbReference type="InterPro" id="IPR027443">
    <property type="entry name" value="IPNS-like_sf"/>
</dbReference>
<evidence type="ECO:0000256" key="1">
    <source>
        <dbReference type="ARBA" id="ARBA00008056"/>
    </source>
</evidence>
<dbReference type="PANTHER" id="PTHR47991">
    <property type="entry name" value="OXOGLUTARATE/IRON-DEPENDENT DIOXYGENASE"/>
    <property type="match status" value="1"/>
</dbReference>
<name>A0AA89AFQ1_9ASTE</name>
<comment type="similarity">
    <text evidence="1">Belongs to the iron/ascorbate-dependent oxidoreductase family.</text>
</comment>
<dbReference type="PROSITE" id="PS51471">
    <property type="entry name" value="FE2OG_OXY"/>
    <property type="match status" value="2"/>
</dbReference>
<dbReference type="Proteomes" id="UP001188597">
    <property type="component" value="Unassembled WGS sequence"/>
</dbReference>
<dbReference type="GO" id="GO:0016705">
    <property type="term" value="F:oxidoreductase activity, acting on paired donors, with incorporation or reduction of molecular oxygen"/>
    <property type="evidence" value="ECO:0007669"/>
    <property type="project" value="UniProtKB-ARBA"/>
</dbReference>
<evidence type="ECO:0000256" key="2">
    <source>
        <dbReference type="ARBA" id="ARBA00022723"/>
    </source>
</evidence>
<dbReference type="AlphaFoldDB" id="A0AA89AFQ1"/>
<proteinExistence type="inferred from homology"/>
<organism evidence="6 7">
    <name type="scientific">Escallonia herrerae</name>
    <dbReference type="NCBI Taxonomy" id="1293975"/>
    <lineage>
        <taxon>Eukaryota</taxon>
        <taxon>Viridiplantae</taxon>
        <taxon>Streptophyta</taxon>
        <taxon>Embryophyta</taxon>
        <taxon>Tracheophyta</taxon>
        <taxon>Spermatophyta</taxon>
        <taxon>Magnoliopsida</taxon>
        <taxon>eudicotyledons</taxon>
        <taxon>Gunneridae</taxon>
        <taxon>Pentapetalae</taxon>
        <taxon>asterids</taxon>
        <taxon>campanulids</taxon>
        <taxon>Escalloniales</taxon>
        <taxon>Escalloniaceae</taxon>
        <taxon>Escallonia</taxon>
    </lineage>
</organism>
<dbReference type="Gene3D" id="2.60.120.330">
    <property type="entry name" value="B-lactam Antibiotic, Isopenicillin N Synthase, Chain"/>
    <property type="match status" value="3"/>
</dbReference>
<evidence type="ECO:0000313" key="7">
    <source>
        <dbReference type="Proteomes" id="UP001188597"/>
    </source>
</evidence>
<evidence type="ECO:0000259" key="5">
    <source>
        <dbReference type="PROSITE" id="PS51471"/>
    </source>
</evidence>
<dbReference type="Pfam" id="PF03171">
    <property type="entry name" value="2OG-FeII_Oxy"/>
    <property type="match status" value="2"/>
</dbReference>
<keyword evidence="3" id="KW-0560">Oxidoreductase</keyword>
<feature type="domain" description="Fe2OG dioxygenase" evidence="5">
    <location>
        <begin position="763"/>
        <end position="863"/>
    </location>
</feature>
<evidence type="ECO:0000256" key="3">
    <source>
        <dbReference type="ARBA" id="ARBA00023002"/>
    </source>
</evidence>
<keyword evidence="4" id="KW-0408">Iron</keyword>
<dbReference type="Pfam" id="PF14226">
    <property type="entry name" value="DIOX_N"/>
    <property type="match status" value="3"/>
</dbReference>
<dbReference type="SUPFAM" id="SSF51197">
    <property type="entry name" value="Clavaminate synthase-like"/>
    <property type="match status" value="3"/>
</dbReference>
<feature type="domain" description="Fe2OG dioxygenase" evidence="5">
    <location>
        <begin position="206"/>
        <end position="306"/>
    </location>
</feature>
<sequence>MEPPKAEINFGRSIIVPSVQELAKEPITKIPPRYLRHDPDGPIVSNDTLLPSVPVIDVERLVSGDFVDSELGRLHSACTEWGFFQVINHGVSATLLEDFKREIMDFFNLPMEAKKKLWQQPDNQEGFGQLFVVSEEQKLDWSDMFYITTLPTSLRIQLFENLSPKLRETLESYSMEVKKLAITILCQMAKALKVDIEEIEQMFSDGVQSMRMNYYPPCPEPDLAIGFTPHSDADALTILFQLNEVEGLQIRKDGNWVPVTPLPNAFVVNIGDMMEVLSNGVYRSIEHRAMVNATKERLSIATFYSSSLDSELGPAPSLIGPDNPARFRRVPIDKYFKEFFARKLNGKAYLDFMKIEVAEAGCCGINLLTHGSVQELAKEPMFVVPQHFVQENQEPSITLDATSSPAIPVVDMKHLTMGEAKDTELGRLHSICKEWGIFQLVNHGVSSLLVEKVKYQIEEFYKLPLEKKMRYKLRPGDVEGYGQTIVHSADQKVDWADRFFMIVNPVHRRKPYLLPKLPSSLREAMESYISEVQKLAMALLGLMAQALKMDKGEMEEIHSVSTQWTLIVVEMSSFEFDHGGLGEMLILVVAEAISHRNVQVLAKEPTFALPQHYIQANQEPTVLLDGTNCLPAVPVVDMRHLIMGEAKKFELERLHSICKEWGVFQLVNHGVSSLLVAKVKSEIEAFFELSLEEKMRYKLRPGDFEGYGQTPVHSADEKVDWSNREAMESYISEVQKLAMALLGLMAQALKMDKGEMEEMFEDGMQSIRMTYYPPCPQPEQVVGLRPHSDATGITILLQVNGVEGLQVKRNGVWIPVKFLPDAFVVNVGDITEILSNGTYSSAEHRATVNSTKERISTAMFFNPKFSAEIGPATSLISATNPPLFKRIGVEKYVKDFFLRKLTGKSFLDRMKIENGEAANT</sequence>
<dbReference type="FunFam" id="2.60.120.330:FF:000079">
    <property type="entry name" value="Protein SRG1"/>
    <property type="match status" value="1"/>
</dbReference>
<dbReference type="FunFam" id="2.60.120.330:FF:000001">
    <property type="entry name" value="Protein SRG1"/>
    <property type="match status" value="1"/>
</dbReference>
<dbReference type="EMBL" id="JAVXUP010002699">
    <property type="protein sequence ID" value="KAK3001874.1"/>
    <property type="molecule type" value="Genomic_DNA"/>
</dbReference>
<dbReference type="InterPro" id="IPR050295">
    <property type="entry name" value="Plant_2OG-oxidoreductases"/>
</dbReference>
<keyword evidence="7" id="KW-1185">Reference proteome</keyword>
<dbReference type="InterPro" id="IPR005123">
    <property type="entry name" value="Oxoglu/Fe-dep_dioxygenase_dom"/>
</dbReference>
<accession>A0AA89AFQ1</accession>
<reference evidence="6" key="1">
    <citation type="submission" date="2022-12" db="EMBL/GenBank/DDBJ databases">
        <title>Draft genome assemblies for two species of Escallonia (Escalloniales).</title>
        <authorList>
            <person name="Chanderbali A."/>
            <person name="Dervinis C."/>
            <person name="Anghel I."/>
            <person name="Soltis D."/>
            <person name="Soltis P."/>
            <person name="Zapata F."/>
        </authorList>
    </citation>
    <scope>NUCLEOTIDE SEQUENCE</scope>
    <source>
        <strain evidence="6">UCBG64.0493</strain>
        <tissue evidence="6">Leaf</tissue>
    </source>
</reference>
<comment type="caution">
    <text evidence="6">The sequence shown here is derived from an EMBL/GenBank/DDBJ whole genome shotgun (WGS) entry which is preliminary data.</text>
</comment>
<dbReference type="InterPro" id="IPR026992">
    <property type="entry name" value="DIOX_N"/>
</dbReference>
<dbReference type="GO" id="GO:0046872">
    <property type="term" value="F:metal ion binding"/>
    <property type="evidence" value="ECO:0007669"/>
    <property type="project" value="UniProtKB-KW"/>
</dbReference>
<evidence type="ECO:0000256" key="4">
    <source>
        <dbReference type="ARBA" id="ARBA00023004"/>
    </source>
</evidence>
<protein>
    <recommendedName>
        <fullName evidence="5">Fe2OG dioxygenase domain-containing protein</fullName>
    </recommendedName>
</protein>
<gene>
    <name evidence="6" type="ORF">RJ639_020580</name>
</gene>
<dbReference type="InterPro" id="IPR044861">
    <property type="entry name" value="IPNS-like_FE2OG_OXY"/>
</dbReference>